<evidence type="ECO:0000313" key="5">
    <source>
        <dbReference type="EMBL" id="RYP10839.1"/>
    </source>
</evidence>
<evidence type="ECO:0008006" key="7">
    <source>
        <dbReference type="Google" id="ProtNLM"/>
    </source>
</evidence>
<dbReference type="STRING" id="155417.A0A4V1XCT2"/>
<protein>
    <recommendedName>
        <fullName evidence="7">Short-chain dehydrogenase</fullName>
    </recommendedName>
</protein>
<evidence type="ECO:0000256" key="2">
    <source>
        <dbReference type="ARBA" id="ARBA00022857"/>
    </source>
</evidence>
<keyword evidence="2" id="KW-0521">NADP</keyword>
<dbReference type="Proteomes" id="UP000293360">
    <property type="component" value="Unassembled WGS sequence"/>
</dbReference>
<keyword evidence="6" id="KW-1185">Reference proteome</keyword>
<name>A0A4V1XCT2_9PEZI</name>
<dbReference type="EMBL" id="QJNU01000011">
    <property type="protein sequence ID" value="RYP10839.1"/>
    <property type="molecule type" value="Genomic_DNA"/>
</dbReference>
<dbReference type="SUPFAM" id="SSF51735">
    <property type="entry name" value="NAD(P)-binding Rossmann-fold domains"/>
    <property type="match status" value="1"/>
</dbReference>
<evidence type="ECO:0000256" key="1">
    <source>
        <dbReference type="ARBA" id="ARBA00006484"/>
    </source>
</evidence>
<accession>A0A4V1XCT2</accession>
<evidence type="ECO:0000256" key="4">
    <source>
        <dbReference type="SAM" id="MobiDB-lite"/>
    </source>
</evidence>
<dbReference type="GO" id="GO:0016491">
    <property type="term" value="F:oxidoreductase activity"/>
    <property type="evidence" value="ECO:0007669"/>
    <property type="project" value="UniProtKB-KW"/>
</dbReference>
<dbReference type="Pfam" id="PF00106">
    <property type="entry name" value="adh_short"/>
    <property type="match status" value="1"/>
</dbReference>
<dbReference type="InterPro" id="IPR036291">
    <property type="entry name" value="NAD(P)-bd_dom_sf"/>
</dbReference>
<dbReference type="PANTHER" id="PTHR24320:SF236">
    <property type="entry name" value="SHORT-CHAIN DEHYDROGENASE-RELATED"/>
    <property type="match status" value="1"/>
</dbReference>
<comment type="caution">
    <text evidence="5">The sequence shown here is derived from an EMBL/GenBank/DDBJ whole genome shotgun (WGS) entry which is preliminary data.</text>
</comment>
<evidence type="ECO:0000256" key="3">
    <source>
        <dbReference type="ARBA" id="ARBA00023002"/>
    </source>
</evidence>
<keyword evidence="3" id="KW-0560">Oxidoreductase</keyword>
<dbReference type="AlphaFoldDB" id="A0A4V1XCT2"/>
<organism evidence="5 6">
    <name type="scientific">Monosporascus ibericus</name>
    <dbReference type="NCBI Taxonomy" id="155417"/>
    <lineage>
        <taxon>Eukaryota</taxon>
        <taxon>Fungi</taxon>
        <taxon>Dikarya</taxon>
        <taxon>Ascomycota</taxon>
        <taxon>Pezizomycotina</taxon>
        <taxon>Sordariomycetes</taxon>
        <taxon>Xylariomycetidae</taxon>
        <taxon>Xylariales</taxon>
        <taxon>Xylariales incertae sedis</taxon>
        <taxon>Monosporascus</taxon>
    </lineage>
</organism>
<dbReference type="InterPro" id="IPR002347">
    <property type="entry name" value="SDR_fam"/>
</dbReference>
<reference evidence="5 6" key="1">
    <citation type="submission" date="2018-06" db="EMBL/GenBank/DDBJ databases">
        <title>Complete Genomes of Monosporascus.</title>
        <authorList>
            <person name="Robinson A.J."/>
            <person name="Natvig D.O."/>
        </authorList>
    </citation>
    <scope>NUCLEOTIDE SEQUENCE [LARGE SCALE GENOMIC DNA]</scope>
    <source>
        <strain evidence="5 6">CBS 110550</strain>
    </source>
</reference>
<dbReference type="PRINTS" id="PR00081">
    <property type="entry name" value="GDHRDH"/>
</dbReference>
<evidence type="ECO:0000313" key="6">
    <source>
        <dbReference type="Proteomes" id="UP000293360"/>
    </source>
</evidence>
<proteinExistence type="inferred from homology"/>
<gene>
    <name evidence="5" type="ORF">DL764_000391</name>
</gene>
<comment type="similarity">
    <text evidence="1">Belongs to the short-chain dehydrogenases/reductases (SDR) family.</text>
</comment>
<feature type="region of interest" description="Disordered" evidence="4">
    <location>
        <begin position="1"/>
        <end position="20"/>
    </location>
</feature>
<dbReference type="PANTHER" id="PTHR24320">
    <property type="entry name" value="RETINOL DEHYDROGENASE"/>
    <property type="match status" value="1"/>
</dbReference>
<dbReference type="Gene3D" id="3.40.50.720">
    <property type="entry name" value="NAD(P)-binding Rossmann-like Domain"/>
    <property type="match status" value="1"/>
</dbReference>
<sequence length="323" mass="35444">MGQTYSQALPPPAKLTEKNLPDQSGKVFLITGATSGLGKELATILFGANAKVWLAARSSEKATRVMNEIRSRYPDSGGELQYLHLDLDDLSTIKSSTEEFLSKEQKLHVLWNNAGVMIPPKGSKTTQGHELQLGTNAIAPFLFTKLLTPLLISTAHESASGDVRVVWLSSSMVEGFAPEGGVDMNNLDYKTERNAMQKYAVSKAGNILYSAEMARRYGGQGIVSVSLDPGNLKTDLQRHASSALRKVWGFVLHRPIYGAYTELFAGLSPDVAERDNNAWIVPWGRFGSLRKDIGDACKTKEDGGSGIAQQFWDWSENELKPYF</sequence>
<dbReference type="OrthoDB" id="191139at2759"/>